<sequence>MLQTADTSTIPYKMNYNNSARYRRMPLRPACGLHEDDPVIPQSKPRKVVPSFPLSVFPTAIRNIVEALVEYEHFNVNFIAASMFTTFAATMGNRWTVRFSATWVERPIVYVALVGYPSCGKTPPLRLALSPLLNLDHEYDHEYCTRLKAYKQWESKSPKERAALSLPEDMERPRRRCHVVVDATIEALIGAMRDNPQGVILYSDELESLFANFNRYNSSDESYFLSAFSGTPFKYIRKSADEHIFLPNPYCSIIGSTQPGRLAKQFGGERVANGFSSRFLKVYPDITDMPTWGTDRMPDGIMEQWERIIRKVVTIDFKGKEQPIELSFSLEAHRKLCEWKESVNNAIYSATESEAEKAVCGKLEIYLMRFCLIIRIMKSICNGESVAMIDTESAEAAIELVEYFREMENRVIRVSLSGNLDKRQSELLDALPYDFRTSDAIDIGRSLGMSESSVKRFLKNSAIFRKEEHGRYTKMSCDP</sequence>
<reference evidence="1 2" key="1">
    <citation type="submission" date="2019-04" db="EMBL/GenBank/DDBJ databases">
        <title>Microbes associate with the intestines of laboratory mice.</title>
        <authorList>
            <person name="Navarre W."/>
            <person name="Wong E."/>
            <person name="Huang K."/>
            <person name="Tropini C."/>
            <person name="Ng K."/>
            <person name="Yu B."/>
        </authorList>
    </citation>
    <scope>NUCLEOTIDE SEQUENCE [LARGE SCALE GENOMIC DNA]</scope>
    <source>
        <strain evidence="1 2">NM06_A21</strain>
    </source>
</reference>
<gene>
    <name evidence="1" type="ORF">E5333_02240</name>
</gene>
<proteinExistence type="predicted"/>
<comment type="caution">
    <text evidence="1">The sequence shown here is derived from an EMBL/GenBank/DDBJ whole genome shotgun (WGS) entry which is preliminary data.</text>
</comment>
<evidence type="ECO:0000313" key="1">
    <source>
        <dbReference type="EMBL" id="TGY76035.1"/>
    </source>
</evidence>
<dbReference type="InterPro" id="IPR025048">
    <property type="entry name" value="DUF3987"/>
</dbReference>
<name>A0A4S2G292_9BACT</name>
<dbReference type="EMBL" id="SRYD01000006">
    <property type="protein sequence ID" value="TGY76035.1"/>
    <property type="molecule type" value="Genomic_DNA"/>
</dbReference>
<dbReference type="Proteomes" id="UP000306630">
    <property type="component" value="Unassembled WGS sequence"/>
</dbReference>
<protein>
    <submittedName>
        <fullName evidence="1">DUF3987 domain-containing protein</fullName>
    </submittedName>
</protein>
<accession>A0A4S2G292</accession>
<dbReference type="Pfam" id="PF13148">
    <property type="entry name" value="DUF3987"/>
    <property type="match status" value="1"/>
</dbReference>
<evidence type="ECO:0000313" key="2">
    <source>
        <dbReference type="Proteomes" id="UP000306630"/>
    </source>
</evidence>
<dbReference type="AlphaFoldDB" id="A0A4S2G292"/>
<organism evidence="1 2">
    <name type="scientific">Muribaculum intestinale</name>
    <dbReference type="NCBI Taxonomy" id="1796646"/>
    <lineage>
        <taxon>Bacteria</taxon>
        <taxon>Pseudomonadati</taxon>
        <taxon>Bacteroidota</taxon>
        <taxon>Bacteroidia</taxon>
        <taxon>Bacteroidales</taxon>
        <taxon>Muribaculaceae</taxon>
        <taxon>Muribaculum</taxon>
    </lineage>
</organism>